<protein>
    <submittedName>
        <fullName evidence="5">1-acyl-sn-glycerol-3-phosphate acyltransferase</fullName>
    </submittedName>
</protein>
<dbReference type="PANTHER" id="PTHR10434">
    <property type="entry name" value="1-ACYL-SN-GLYCEROL-3-PHOSPHATE ACYLTRANSFERASE"/>
    <property type="match status" value="1"/>
</dbReference>
<dbReference type="GO" id="GO:0005886">
    <property type="term" value="C:plasma membrane"/>
    <property type="evidence" value="ECO:0007669"/>
    <property type="project" value="TreeGrafter"/>
</dbReference>
<evidence type="ECO:0000256" key="2">
    <source>
        <dbReference type="ARBA" id="ARBA00023315"/>
    </source>
</evidence>
<dbReference type="EMBL" id="MODZ01000001">
    <property type="protein sequence ID" value="OIJ37104.1"/>
    <property type="molecule type" value="Genomic_DNA"/>
</dbReference>
<evidence type="ECO:0000256" key="1">
    <source>
        <dbReference type="ARBA" id="ARBA00022679"/>
    </source>
</evidence>
<proteinExistence type="predicted"/>
<keyword evidence="1 5" id="KW-0808">Transferase</keyword>
<dbReference type="InterPro" id="IPR002123">
    <property type="entry name" value="Plipid/glycerol_acylTrfase"/>
</dbReference>
<dbReference type="EMBL" id="CP066078">
    <property type="protein sequence ID" value="QQC60402.1"/>
    <property type="molecule type" value="Genomic_DNA"/>
</dbReference>
<name>A0A1S2N305_9MICC</name>
<dbReference type="GO" id="GO:0006654">
    <property type="term" value="P:phosphatidic acid biosynthetic process"/>
    <property type="evidence" value="ECO:0007669"/>
    <property type="project" value="TreeGrafter"/>
</dbReference>
<dbReference type="AlphaFoldDB" id="A0A1S2N305"/>
<dbReference type="Proteomes" id="UP000179540">
    <property type="component" value="Unassembled WGS sequence"/>
</dbReference>
<dbReference type="OrthoDB" id="9808424at2"/>
<feature type="region of interest" description="Disordered" evidence="3">
    <location>
        <begin position="219"/>
        <end position="239"/>
    </location>
</feature>
<keyword evidence="2 5" id="KW-0012">Acyltransferase</keyword>
<dbReference type="PANTHER" id="PTHR10434:SF11">
    <property type="entry name" value="1-ACYL-SN-GLYCEROL-3-PHOSPHATE ACYLTRANSFERASE"/>
    <property type="match status" value="1"/>
</dbReference>
<evidence type="ECO:0000313" key="5">
    <source>
        <dbReference type="EMBL" id="OIJ37104.1"/>
    </source>
</evidence>
<evidence type="ECO:0000259" key="4">
    <source>
        <dbReference type="SMART" id="SM00563"/>
    </source>
</evidence>
<dbReference type="SUPFAM" id="SSF69593">
    <property type="entry name" value="Glycerol-3-phosphate (1)-acyltransferase"/>
    <property type="match status" value="1"/>
</dbReference>
<evidence type="ECO:0000313" key="7">
    <source>
        <dbReference type="Proteomes" id="UP000179540"/>
    </source>
</evidence>
<dbReference type="SMART" id="SM00563">
    <property type="entry name" value="PlsC"/>
    <property type="match status" value="1"/>
</dbReference>
<feature type="region of interest" description="Disordered" evidence="3">
    <location>
        <begin position="157"/>
        <end position="183"/>
    </location>
</feature>
<reference evidence="5 7" key="1">
    <citation type="submission" date="2016-10" db="EMBL/GenBank/DDBJ databases">
        <title>Draft genome sequence of strain LCT isolated from the Shenzhou X spacecraft of China.</title>
        <authorList>
            <person name="Huang B."/>
        </authorList>
    </citation>
    <scope>NUCLEOTIDE SEQUENCE [LARGE SCALE GENOMIC DNA]</scope>
    <source>
        <strain evidence="5 7">LCT-H5</strain>
    </source>
</reference>
<dbReference type="GO" id="GO:0003841">
    <property type="term" value="F:1-acylglycerol-3-phosphate O-acyltransferase activity"/>
    <property type="evidence" value="ECO:0007669"/>
    <property type="project" value="TreeGrafter"/>
</dbReference>
<dbReference type="Pfam" id="PF01553">
    <property type="entry name" value="Acyltransferase"/>
    <property type="match status" value="1"/>
</dbReference>
<dbReference type="CDD" id="cd07989">
    <property type="entry name" value="LPLAT_AGPAT-like"/>
    <property type="match status" value="1"/>
</dbReference>
<organism evidence="5 7">
    <name type="scientific">Rothia kristinae</name>
    <dbReference type="NCBI Taxonomy" id="37923"/>
    <lineage>
        <taxon>Bacteria</taxon>
        <taxon>Bacillati</taxon>
        <taxon>Actinomycetota</taxon>
        <taxon>Actinomycetes</taxon>
        <taxon>Micrococcales</taxon>
        <taxon>Micrococcaceae</taxon>
        <taxon>Rothia</taxon>
    </lineage>
</organism>
<evidence type="ECO:0000313" key="8">
    <source>
        <dbReference type="Proteomes" id="UP000595221"/>
    </source>
</evidence>
<evidence type="ECO:0000256" key="3">
    <source>
        <dbReference type="SAM" id="MobiDB-lite"/>
    </source>
</evidence>
<evidence type="ECO:0000313" key="6">
    <source>
        <dbReference type="EMBL" id="QQC60402.1"/>
    </source>
</evidence>
<reference evidence="6 8" key="2">
    <citation type="submission" date="2020-12" db="EMBL/GenBank/DDBJ databases">
        <title>FDA dAtabase for Regulatory Grade micrObial Sequences (FDA-ARGOS): Supporting development and validation of Infectious Disease Dx tests.</title>
        <authorList>
            <person name="Sproer C."/>
            <person name="Gronow S."/>
            <person name="Severitt S."/>
            <person name="Schroder I."/>
            <person name="Tallon L."/>
            <person name="Sadzewicz L."/>
            <person name="Zhao X."/>
            <person name="Boylan J."/>
            <person name="Ott S."/>
            <person name="Bowen H."/>
            <person name="Vavikolanu K."/>
            <person name="Mehta A."/>
            <person name="Aluvathingal J."/>
            <person name="Nadendla S."/>
            <person name="Lowell S."/>
            <person name="Myers T."/>
            <person name="Yan Y."/>
            <person name="Sichtig H."/>
        </authorList>
    </citation>
    <scope>NUCLEOTIDE SEQUENCE [LARGE SCALE GENOMIC DNA]</scope>
    <source>
        <strain evidence="6 8">FDAARGOS_1001</strain>
    </source>
</reference>
<accession>A0A1S2N305</accession>
<sequence length="239" mass="25453">MALRRGVVGPLVNLLLRPEVRGLEHVPRTGPAILASNHLSFLDPVLLPVAVPRPVSFLAKAEYFTAPGPLGRAMAAFFRAIHQIPLDRSGGQRSAGALEAAREVLAQGQLLGIYPEGTRSPDGRLHRPKLGVARLALQTGVPVLPVAMIGTQRLQPPGARLPRLPRPLLRPAPEQRPRTVIGPPLDLSAWTGPDAGGHAARGAAQQIIAAIRELSGQDYVDEYAPRRGGHGTTRRAPVS</sequence>
<gene>
    <name evidence="5" type="ORF">BK826_01130</name>
    <name evidence="6" type="ORF">I6H58_02195</name>
</gene>
<feature type="domain" description="Phospholipid/glycerol acyltransferase" evidence="4">
    <location>
        <begin position="32"/>
        <end position="151"/>
    </location>
</feature>
<dbReference type="Proteomes" id="UP000595221">
    <property type="component" value="Chromosome"/>
</dbReference>